<evidence type="ECO:0000313" key="2">
    <source>
        <dbReference type="EMBL" id="GGR09609.1"/>
    </source>
</evidence>
<dbReference type="Gene3D" id="1.10.260.40">
    <property type="entry name" value="lambda repressor-like DNA-binding domains"/>
    <property type="match status" value="1"/>
</dbReference>
<gene>
    <name evidence="2" type="ORF">GCM10010251_26750</name>
</gene>
<dbReference type="InterPro" id="IPR010982">
    <property type="entry name" value="Lambda_DNA-bd_dom_sf"/>
</dbReference>
<organism evidence="2 3">
    <name type="scientific">Streptomyces aurantiogriseus</name>
    <dbReference type="NCBI Taxonomy" id="66870"/>
    <lineage>
        <taxon>Bacteria</taxon>
        <taxon>Bacillati</taxon>
        <taxon>Actinomycetota</taxon>
        <taxon>Actinomycetes</taxon>
        <taxon>Kitasatosporales</taxon>
        <taxon>Streptomycetaceae</taxon>
        <taxon>Streptomyces</taxon>
    </lineage>
</organism>
<dbReference type="InterPro" id="IPR041413">
    <property type="entry name" value="MLTR_LBD"/>
</dbReference>
<dbReference type="Pfam" id="PF13560">
    <property type="entry name" value="HTH_31"/>
    <property type="match status" value="1"/>
</dbReference>
<evidence type="ECO:0000259" key="1">
    <source>
        <dbReference type="PROSITE" id="PS50943"/>
    </source>
</evidence>
<evidence type="ECO:0000313" key="3">
    <source>
        <dbReference type="Proteomes" id="UP000658320"/>
    </source>
</evidence>
<proteinExistence type="predicted"/>
<protein>
    <submittedName>
        <fullName evidence="2">Transcriptional regulator</fullName>
    </submittedName>
</protein>
<dbReference type="PANTHER" id="PTHR35010">
    <property type="entry name" value="BLL4672 PROTEIN-RELATED"/>
    <property type="match status" value="1"/>
</dbReference>
<accession>A0A918F877</accession>
<dbReference type="SMART" id="SM00530">
    <property type="entry name" value="HTH_XRE"/>
    <property type="match status" value="1"/>
</dbReference>
<dbReference type="Pfam" id="PF17765">
    <property type="entry name" value="MLTR_LBD"/>
    <property type="match status" value="1"/>
</dbReference>
<dbReference type="GO" id="GO:0003677">
    <property type="term" value="F:DNA binding"/>
    <property type="evidence" value="ECO:0007669"/>
    <property type="project" value="InterPro"/>
</dbReference>
<sequence length="275" mass="30071">MPIAARTVGPGPRRTPGLRREELATLAGVSIDYYTRLERGKETRPSPSVVEALASTLRLGETERAYLRDLAARTARGGDGGAQPDRAGQRPAVDRGVELLLRTMRPHPVHVVSRTYELLAATPGGLRLLPGMKDVVRWLALHPGARALYPDDWENQIRGCVARLRSLAGTAPETPGLGRLIAELRDKSADFAELWEHYDVQGHTTGTKTFHHPEFGVFTLGFQALDLDGTGSHRLIFYCAEPGTPAYDVMVLLDMDQPQTGTGLATGTPMANRYR</sequence>
<dbReference type="PROSITE" id="PS50943">
    <property type="entry name" value="HTH_CROC1"/>
    <property type="match status" value="1"/>
</dbReference>
<dbReference type="Proteomes" id="UP000658320">
    <property type="component" value="Unassembled WGS sequence"/>
</dbReference>
<dbReference type="CDD" id="cd00093">
    <property type="entry name" value="HTH_XRE"/>
    <property type="match status" value="1"/>
</dbReference>
<reference evidence="2" key="1">
    <citation type="journal article" date="2014" name="Int. J. Syst. Evol. Microbiol.">
        <title>Complete genome sequence of Corynebacterium casei LMG S-19264T (=DSM 44701T), isolated from a smear-ripened cheese.</title>
        <authorList>
            <consortium name="US DOE Joint Genome Institute (JGI-PGF)"/>
            <person name="Walter F."/>
            <person name="Albersmeier A."/>
            <person name="Kalinowski J."/>
            <person name="Ruckert C."/>
        </authorList>
    </citation>
    <scope>NUCLEOTIDE SEQUENCE</scope>
    <source>
        <strain evidence="2">JCM 4346</strain>
    </source>
</reference>
<dbReference type="InterPro" id="IPR001387">
    <property type="entry name" value="Cro/C1-type_HTH"/>
</dbReference>
<dbReference type="AlphaFoldDB" id="A0A918F877"/>
<dbReference type="Gene3D" id="3.30.450.180">
    <property type="match status" value="1"/>
</dbReference>
<feature type="domain" description="HTH cro/C1-type" evidence="1">
    <location>
        <begin position="17"/>
        <end position="67"/>
    </location>
</feature>
<dbReference type="SUPFAM" id="SSF47413">
    <property type="entry name" value="lambda repressor-like DNA-binding domains"/>
    <property type="match status" value="1"/>
</dbReference>
<keyword evidence="3" id="KW-1185">Reference proteome</keyword>
<comment type="caution">
    <text evidence="2">The sequence shown here is derived from an EMBL/GenBank/DDBJ whole genome shotgun (WGS) entry which is preliminary data.</text>
</comment>
<reference evidence="2" key="2">
    <citation type="submission" date="2020-09" db="EMBL/GenBank/DDBJ databases">
        <authorList>
            <person name="Sun Q."/>
            <person name="Ohkuma M."/>
        </authorList>
    </citation>
    <scope>NUCLEOTIDE SEQUENCE</scope>
    <source>
        <strain evidence="2">JCM 4346</strain>
    </source>
</reference>
<dbReference type="PANTHER" id="PTHR35010:SF2">
    <property type="entry name" value="BLL4672 PROTEIN"/>
    <property type="match status" value="1"/>
</dbReference>
<name>A0A918F877_9ACTN</name>
<dbReference type="EMBL" id="BMSX01000005">
    <property type="protein sequence ID" value="GGR09609.1"/>
    <property type="molecule type" value="Genomic_DNA"/>
</dbReference>